<dbReference type="HAMAP" id="MF_00518">
    <property type="entry name" value="Deacylase_Dtd"/>
    <property type="match status" value="1"/>
</dbReference>
<reference evidence="3 4" key="1">
    <citation type="journal article" date="2009" name="Stand. Genomic Sci.">
        <title>Complete genome sequence of Cryptobacterium curtum type strain (12-3).</title>
        <authorList>
            <person name="Mavrommatis K."/>
            <person name="Pukall R."/>
            <person name="Rohde C."/>
            <person name="Chen F."/>
            <person name="Sims D."/>
            <person name="Brettin T."/>
            <person name="Kuske C."/>
            <person name="Detter J.C."/>
            <person name="Han C."/>
            <person name="Lapidus A."/>
            <person name="Copeland A."/>
            <person name="Glavina Del Rio T."/>
            <person name="Nolan M."/>
            <person name="Lucas S."/>
            <person name="Tice H."/>
            <person name="Cheng J.F."/>
            <person name="Bruce D."/>
            <person name="Goodwin L."/>
            <person name="Pitluck S."/>
            <person name="Ovchinnikova G."/>
            <person name="Pati A."/>
            <person name="Ivanova N."/>
            <person name="Chen A."/>
            <person name="Palaniappan K."/>
            <person name="Chain P."/>
            <person name="D'haeseleer P."/>
            <person name="Goker M."/>
            <person name="Bristow J."/>
            <person name="Eisen J.A."/>
            <person name="Markowitz V."/>
            <person name="Hugenholtz P."/>
            <person name="Rohde M."/>
            <person name="Klenk H.P."/>
            <person name="Kyrpides N.C."/>
        </authorList>
    </citation>
    <scope>NUCLEOTIDE SEQUENCE [LARGE SCALE GENOMIC DNA]</scope>
    <source>
        <strain evidence="4">ATCC 700683 / DSM 15641 / 12-3</strain>
    </source>
</reference>
<organism evidence="3 4">
    <name type="scientific">Cryptobacterium curtum (strain ATCC 700683 / DSM 15641 / CCUG 43107 / 12-3)</name>
    <dbReference type="NCBI Taxonomy" id="469378"/>
    <lineage>
        <taxon>Bacteria</taxon>
        <taxon>Bacillati</taxon>
        <taxon>Actinomycetota</taxon>
        <taxon>Coriobacteriia</taxon>
        <taxon>Eggerthellales</taxon>
        <taxon>Eggerthellaceae</taxon>
        <taxon>Cryptobacterium</taxon>
    </lineage>
</organism>
<dbReference type="FunFam" id="3.50.80.10:FF:000001">
    <property type="entry name" value="D-aminoacyl-tRNA deacylase"/>
    <property type="match status" value="1"/>
</dbReference>
<comment type="domain">
    <text evidence="2">A Gly-cisPro motif from one monomer fits into the active site of the other monomer to allow specific chiral rejection of L-amino acids.</text>
</comment>
<dbReference type="GO" id="GO:0051500">
    <property type="term" value="F:D-tyrosyl-tRNA(Tyr) deacylase activity"/>
    <property type="evidence" value="ECO:0007669"/>
    <property type="project" value="TreeGrafter"/>
</dbReference>
<keyword evidence="2" id="KW-0694">RNA-binding</keyword>
<dbReference type="KEGG" id="ccu:Ccur_05380"/>
<dbReference type="EC" id="3.1.1.-" evidence="2"/>
<sequence length="160" mass="17894">MRALVQRVNCAQVFIDDDTDKTLAGIISGEPNRAIEKGIVVLLGVGHNDREEDAHRLWRKISSLRIFEDDTHKTNLSLAEVNAQALIVSQFTLFADVSHGRRPSFARSASQEQALSLYRFFCKQVIDTLPSAAFGEFGADMRIALENDGPFTIWIDTDEL</sequence>
<evidence type="ECO:0000313" key="3">
    <source>
        <dbReference type="EMBL" id="ACU94259.1"/>
    </source>
</evidence>
<dbReference type="GO" id="GO:0106026">
    <property type="term" value="F:Gly-tRNA(Ala) deacylase activity"/>
    <property type="evidence" value="ECO:0007669"/>
    <property type="project" value="UniProtKB-UniRule"/>
</dbReference>
<proteinExistence type="inferred from homology"/>
<keyword evidence="4" id="KW-1185">Reference proteome</keyword>
<dbReference type="Gene3D" id="3.50.80.10">
    <property type="entry name" value="D-tyrosyl-tRNA(Tyr) deacylase"/>
    <property type="match status" value="1"/>
</dbReference>
<keyword evidence="2" id="KW-0820">tRNA-binding</keyword>
<dbReference type="InterPro" id="IPR003732">
    <property type="entry name" value="Daa-tRNA_deacyls_DTD"/>
</dbReference>
<dbReference type="GO" id="GO:0000049">
    <property type="term" value="F:tRNA binding"/>
    <property type="evidence" value="ECO:0007669"/>
    <property type="project" value="UniProtKB-UniRule"/>
</dbReference>
<comment type="function">
    <text evidence="2">An aminoacyl-tRNA editing enzyme that deacylates mischarged D-aminoacyl-tRNAs. Also deacylates mischarged glycyl-tRNA(Ala), protecting cells against glycine mischarging by AlaRS. Acts via tRNA-based rather than protein-based catalysis; rejects L-amino acids rather than detecting D-amino acids in the active site. By recycling D-aminoacyl-tRNA to D-amino acids and free tRNA molecules, this enzyme counteracts the toxicity associated with the formation of D-aminoacyl-tRNA entities in vivo and helps enforce protein L-homochirality.</text>
</comment>
<dbReference type="PANTHER" id="PTHR10472:SF5">
    <property type="entry name" value="D-AMINOACYL-TRNA DEACYLASE 1"/>
    <property type="match status" value="1"/>
</dbReference>
<gene>
    <name evidence="2" type="primary">dtd</name>
    <name evidence="3" type="ordered locus">Ccur_05380</name>
</gene>
<dbReference type="EMBL" id="CP001682">
    <property type="protein sequence ID" value="ACU94259.1"/>
    <property type="molecule type" value="Genomic_DNA"/>
</dbReference>
<comment type="similarity">
    <text evidence="1 2">Belongs to the DTD family.</text>
</comment>
<accession>C7MMW9</accession>
<comment type="catalytic activity">
    <reaction evidence="2">
        <text>glycyl-tRNA(Ala) + H2O = tRNA(Ala) + glycine + H(+)</text>
        <dbReference type="Rhea" id="RHEA:53744"/>
        <dbReference type="Rhea" id="RHEA-COMP:9657"/>
        <dbReference type="Rhea" id="RHEA-COMP:13640"/>
        <dbReference type="ChEBI" id="CHEBI:15377"/>
        <dbReference type="ChEBI" id="CHEBI:15378"/>
        <dbReference type="ChEBI" id="CHEBI:57305"/>
        <dbReference type="ChEBI" id="CHEBI:78442"/>
        <dbReference type="ChEBI" id="CHEBI:78522"/>
    </reaction>
</comment>
<dbReference type="RefSeq" id="WP_012802947.1">
    <property type="nucleotide sequence ID" value="NC_013170.1"/>
</dbReference>
<dbReference type="OrthoDB" id="9801395at2"/>
<dbReference type="GO" id="GO:0005737">
    <property type="term" value="C:cytoplasm"/>
    <property type="evidence" value="ECO:0007669"/>
    <property type="project" value="UniProtKB-SubCell"/>
</dbReference>
<dbReference type="InterPro" id="IPR023509">
    <property type="entry name" value="DTD-like_sf"/>
</dbReference>
<name>C7MMW9_CRYCD</name>
<evidence type="ECO:0000313" key="4">
    <source>
        <dbReference type="Proteomes" id="UP000000954"/>
    </source>
</evidence>
<comment type="subcellular location">
    <subcellularLocation>
        <location evidence="2">Cytoplasm</location>
    </subcellularLocation>
</comment>
<dbReference type="SUPFAM" id="SSF69500">
    <property type="entry name" value="DTD-like"/>
    <property type="match status" value="1"/>
</dbReference>
<feature type="short sequence motif" description="Gly-cisPro motif, important for rejection of L-amino acids" evidence="2">
    <location>
        <begin position="149"/>
        <end position="150"/>
    </location>
</feature>
<dbReference type="Proteomes" id="UP000000954">
    <property type="component" value="Chromosome"/>
</dbReference>
<dbReference type="STRING" id="469378.Ccur_05380"/>
<evidence type="ECO:0000256" key="1">
    <source>
        <dbReference type="ARBA" id="ARBA00009673"/>
    </source>
</evidence>
<protein>
    <recommendedName>
        <fullName evidence="2">D-aminoacyl-tRNA deacylase</fullName>
        <shortName evidence="2">DTD</shortName>
        <ecNumber evidence="2">3.1.1.96</ecNumber>
    </recommendedName>
    <alternativeName>
        <fullName evidence="2">Gly-tRNA(Ala) deacylase</fullName>
        <ecNumber evidence="2">3.1.1.-</ecNumber>
    </alternativeName>
</protein>
<dbReference type="GO" id="GO:0019478">
    <property type="term" value="P:D-amino acid catabolic process"/>
    <property type="evidence" value="ECO:0007669"/>
    <property type="project" value="UniProtKB-UniRule"/>
</dbReference>
<keyword evidence="2" id="KW-0378">Hydrolase</keyword>
<dbReference type="AlphaFoldDB" id="C7MMW9"/>
<comment type="subunit">
    <text evidence="2">Homodimer.</text>
</comment>
<dbReference type="HOGENOM" id="CLU_076901_1_0_11"/>
<dbReference type="eggNOG" id="COG1490">
    <property type="taxonomic scope" value="Bacteria"/>
</dbReference>
<dbReference type="EC" id="3.1.1.96" evidence="2"/>
<keyword evidence="2" id="KW-0963">Cytoplasm</keyword>
<dbReference type="GO" id="GO:0043908">
    <property type="term" value="F:Ser(Gly)-tRNA(Ala) hydrolase activity"/>
    <property type="evidence" value="ECO:0007669"/>
    <property type="project" value="UniProtKB-UniRule"/>
</dbReference>
<dbReference type="Pfam" id="PF02580">
    <property type="entry name" value="Tyr_Deacylase"/>
    <property type="match status" value="1"/>
</dbReference>
<dbReference type="PANTHER" id="PTHR10472">
    <property type="entry name" value="D-TYROSYL-TRNA TYR DEACYLASE"/>
    <property type="match status" value="1"/>
</dbReference>
<dbReference type="NCBIfam" id="TIGR00256">
    <property type="entry name" value="D-aminoacyl-tRNA deacylase"/>
    <property type="match status" value="1"/>
</dbReference>
<comment type="catalytic activity">
    <reaction evidence="2">
        <text>a D-aminoacyl-tRNA + H2O = a tRNA + a D-alpha-amino acid + H(+)</text>
        <dbReference type="Rhea" id="RHEA:13953"/>
        <dbReference type="Rhea" id="RHEA-COMP:10123"/>
        <dbReference type="Rhea" id="RHEA-COMP:10124"/>
        <dbReference type="ChEBI" id="CHEBI:15377"/>
        <dbReference type="ChEBI" id="CHEBI:15378"/>
        <dbReference type="ChEBI" id="CHEBI:59871"/>
        <dbReference type="ChEBI" id="CHEBI:78442"/>
        <dbReference type="ChEBI" id="CHEBI:79333"/>
        <dbReference type="EC" id="3.1.1.96"/>
    </reaction>
</comment>
<evidence type="ECO:0000256" key="2">
    <source>
        <dbReference type="HAMAP-Rule" id="MF_00518"/>
    </source>
</evidence>